<proteinExistence type="predicted"/>
<accession>A0A8T0J2J4</accession>
<name>A0A8T0J2J4_CERPU</name>
<gene>
    <name evidence="2" type="ORF">KC19_1G049300</name>
</gene>
<dbReference type="EMBL" id="CM026421">
    <property type="protein sequence ID" value="KAG0589805.1"/>
    <property type="molecule type" value="Genomic_DNA"/>
</dbReference>
<comment type="caution">
    <text evidence="2">The sequence shown here is derived from an EMBL/GenBank/DDBJ whole genome shotgun (WGS) entry which is preliminary data.</text>
</comment>
<sequence length="183" mass="20398">MNIEAHFDIVHPMSTKYSNLGFEAHISRSVVVKKVSQLRVKVQRCGRGGMDALVGEGLSLIPEEFRDPVQELEELRSFGEQKSVPDNAKPIVKKARRLLYRRLKVGVEDGRVFVGKFHCLDKQGNIILYDTVEFRNVPGSGDVGVAPVEQRGLGLVLIPARCRTSCSVECSLEEKMDFLNLAS</sequence>
<feature type="domain" description="Sm" evidence="1">
    <location>
        <begin position="99"/>
        <end position="158"/>
    </location>
</feature>
<dbReference type="InterPro" id="IPR050914">
    <property type="entry name" value="snRNP_SmB/NAA38-like"/>
</dbReference>
<dbReference type="InterPro" id="IPR010920">
    <property type="entry name" value="LSM_dom_sf"/>
</dbReference>
<dbReference type="CDD" id="cd06168">
    <property type="entry name" value="LSMD1"/>
    <property type="match status" value="1"/>
</dbReference>
<dbReference type="Gene3D" id="2.30.30.100">
    <property type="match status" value="1"/>
</dbReference>
<dbReference type="SUPFAM" id="SSF50182">
    <property type="entry name" value="Sm-like ribonucleoproteins"/>
    <property type="match status" value="1"/>
</dbReference>
<dbReference type="PANTHER" id="PTHR10701:SF5">
    <property type="entry name" value="N-ALPHA-ACETYLTRANSFERASE 38, NATC AUXILIARY SUBUNIT"/>
    <property type="match status" value="1"/>
</dbReference>
<dbReference type="PANTHER" id="PTHR10701">
    <property type="entry name" value="SMALL NUCLEAR RIBONUCLEOPROTEIN-ASSOCIATED PROTEIN B AND N"/>
    <property type="match status" value="1"/>
</dbReference>
<dbReference type="InterPro" id="IPR001163">
    <property type="entry name" value="Sm_dom_euk/arc"/>
</dbReference>
<evidence type="ECO:0000259" key="1">
    <source>
        <dbReference type="Pfam" id="PF01423"/>
    </source>
</evidence>
<dbReference type="AlphaFoldDB" id="A0A8T0J2J4"/>
<dbReference type="Proteomes" id="UP000822688">
    <property type="component" value="Chromosome 1"/>
</dbReference>
<evidence type="ECO:0000313" key="3">
    <source>
        <dbReference type="Proteomes" id="UP000822688"/>
    </source>
</evidence>
<keyword evidence="3" id="KW-1185">Reference proteome</keyword>
<protein>
    <recommendedName>
        <fullName evidence="1">Sm domain-containing protein</fullName>
    </recommendedName>
</protein>
<organism evidence="2 3">
    <name type="scientific">Ceratodon purpureus</name>
    <name type="common">Fire moss</name>
    <name type="synonym">Dicranum purpureum</name>
    <dbReference type="NCBI Taxonomy" id="3225"/>
    <lineage>
        <taxon>Eukaryota</taxon>
        <taxon>Viridiplantae</taxon>
        <taxon>Streptophyta</taxon>
        <taxon>Embryophyta</taxon>
        <taxon>Bryophyta</taxon>
        <taxon>Bryophytina</taxon>
        <taxon>Bryopsida</taxon>
        <taxon>Dicranidae</taxon>
        <taxon>Pseudoditrichales</taxon>
        <taxon>Ditrichaceae</taxon>
        <taxon>Ceratodon</taxon>
    </lineage>
</organism>
<dbReference type="InterPro" id="IPR034110">
    <property type="entry name" value="LSMD1_Sm"/>
</dbReference>
<reference evidence="2" key="1">
    <citation type="submission" date="2020-06" db="EMBL/GenBank/DDBJ databases">
        <title>WGS assembly of Ceratodon purpureus strain R40.</title>
        <authorList>
            <person name="Carey S.B."/>
            <person name="Jenkins J."/>
            <person name="Shu S."/>
            <person name="Lovell J.T."/>
            <person name="Sreedasyam A."/>
            <person name="Maumus F."/>
            <person name="Tiley G.P."/>
            <person name="Fernandez-Pozo N."/>
            <person name="Barry K."/>
            <person name="Chen C."/>
            <person name="Wang M."/>
            <person name="Lipzen A."/>
            <person name="Daum C."/>
            <person name="Saski C.A."/>
            <person name="Payton A.C."/>
            <person name="Mcbreen J.C."/>
            <person name="Conrad R.E."/>
            <person name="Kollar L.M."/>
            <person name="Olsson S."/>
            <person name="Huttunen S."/>
            <person name="Landis J.B."/>
            <person name="Wickett N.J."/>
            <person name="Johnson M.G."/>
            <person name="Rensing S.A."/>
            <person name="Grimwood J."/>
            <person name="Schmutz J."/>
            <person name="Mcdaniel S.F."/>
        </authorList>
    </citation>
    <scope>NUCLEOTIDE SEQUENCE</scope>
    <source>
        <strain evidence="2">R40</strain>
    </source>
</reference>
<evidence type="ECO:0000313" key="2">
    <source>
        <dbReference type="EMBL" id="KAG0589805.1"/>
    </source>
</evidence>
<dbReference type="GO" id="GO:0031417">
    <property type="term" value="C:NatC complex"/>
    <property type="evidence" value="ECO:0007669"/>
    <property type="project" value="InterPro"/>
</dbReference>
<dbReference type="Pfam" id="PF01423">
    <property type="entry name" value="LSM"/>
    <property type="match status" value="1"/>
</dbReference>